<dbReference type="AlphaFoldDB" id="A0A1F7WT48"/>
<feature type="chain" id="PRO_5009533575" evidence="1">
    <location>
        <begin position="21"/>
        <end position="208"/>
    </location>
</feature>
<feature type="signal peptide" evidence="1">
    <location>
        <begin position="1"/>
        <end position="20"/>
    </location>
</feature>
<gene>
    <name evidence="2" type="ORF">A2008_03010</name>
</gene>
<keyword evidence="1" id="KW-0732">Signal</keyword>
<protein>
    <submittedName>
        <fullName evidence="2">Uncharacterized protein</fullName>
    </submittedName>
</protein>
<reference evidence="2 3" key="1">
    <citation type="journal article" date="2016" name="Nat. Commun.">
        <title>Thousands of microbial genomes shed light on interconnected biogeochemical processes in an aquifer system.</title>
        <authorList>
            <person name="Anantharaman K."/>
            <person name="Brown C.T."/>
            <person name="Hug L.A."/>
            <person name="Sharon I."/>
            <person name="Castelle C.J."/>
            <person name="Probst A.J."/>
            <person name="Thomas B.C."/>
            <person name="Singh A."/>
            <person name="Wilkins M.J."/>
            <person name="Karaoz U."/>
            <person name="Brodie E.L."/>
            <person name="Williams K.H."/>
            <person name="Hubbard S.S."/>
            <person name="Banfield J.F."/>
        </authorList>
    </citation>
    <scope>NUCLEOTIDE SEQUENCE [LARGE SCALE GENOMIC DNA]</scope>
</reference>
<dbReference type="Proteomes" id="UP000178735">
    <property type="component" value="Unassembled WGS sequence"/>
</dbReference>
<evidence type="ECO:0000313" key="2">
    <source>
        <dbReference type="EMBL" id="OGM05817.1"/>
    </source>
</evidence>
<proteinExistence type="predicted"/>
<comment type="caution">
    <text evidence="2">The sequence shown here is derived from an EMBL/GenBank/DDBJ whole genome shotgun (WGS) entry which is preliminary data.</text>
</comment>
<organism evidence="2 3">
    <name type="scientific">Candidatus Wallbacteria bacterium GWC2_49_35</name>
    <dbReference type="NCBI Taxonomy" id="1817813"/>
    <lineage>
        <taxon>Bacteria</taxon>
        <taxon>Candidatus Walliibacteriota</taxon>
    </lineage>
</organism>
<evidence type="ECO:0000313" key="3">
    <source>
        <dbReference type="Proteomes" id="UP000178735"/>
    </source>
</evidence>
<evidence type="ECO:0000256" key="1">
    <source>
        <dbReference type="SAM" id="SignalP"/>
    </source>
</evidence>
<dbReference type="PROSITE" id="PS51257">
    <property type="entry name" value="PROKAR_LIPOPROTEIN"/>
    <property type="match status" value="1"/>
</dbReference>
<dbReference type="STRING" id="1817813.A2008_03010"/>
<accession>A0A1F7WT48</accession>
<name>A0A1F7WT48_9BACT</name>
<sequence>MRNGTGLFFLAAALCLLATAFLTFQGCSCGPQRHEIRVLDDAGLQAEELRKGRMINAFHAYLKEVDNNIIIRKIKKNVGAGIMSFATVEVTVLSPYEEAYVEGMKYYKVSKFEDATRCFKRALSYPGVAAFKTLEIKFLLMDSLRQSGKESEYMSQLNEYKQKYREIVGGAEPEFLLNQQKSSIIFTALEKSGEKLNANIETDKHGQQ</sequence>
<dbReference type="EMBL" id="MGFH01000096">
    <property type="protein sequence ID" value="OGM05817.1"/>
    <property type="molecule type" value="Genomic_DNA"/>
</dbReference>